<reference evidence="2 3" key="1">
    <citation type="journal article" date="2024" name="G3 (Bethesda)">
        <title>Genome assembly of Hibiscus sabdariffa L. provides insights into metabolisms of medicinal natural products.</title>
        <authorList>
            <person name="Kim T."/>
        </authorList>
    </citation>
    <scope>NUCLEOTIDE SEQUENCE [LARGE SCALE GENOMIC DNA]</scope>
    <source>
        <strain evidence="2">TK-2024</strain>
        <tissue evidence="2">Old leaves</tissue>
    </source>
</reference>
<organism evidence="2 3">
    <name type="scientific">Hibiscus sabdariffa</name>
    <name type="common">roselle</name>
    <dbReference type="NCBI Taxonomy" id="183260"/>
    <lineage>
        <taxon>Eukaryota</taxon>
        <taxon>Viridiplantae</taxon>
        <taxon>Streptophyta</taxon>
        <taxon>Embryophyta</taxon>
        <taxon>Tracheophyta</taxon>
        <taxon>Spermatophyta</taxon>
        <taxon>Magnoliopsida</taxon>
        <taxon>eudicotyledons</taxon>
        <taxon>Gunneridae</taxon>
        <taxon>Pentapetalae</taxon>
        <taxon>rosids</taxon>
        <taxon>malvids</taxon>
        <taxon>Malvales</taxon>
        <taxon>Malvaceae</taxon>
        <taxon>Malvoideae</taxon>
        <taxon>Hibiscus</taxon>
    </lineage>
</organism>
<proteinExistence type="predicted"/>
<dbReference type="EMBL" id="JBBPBM010000003">
    <property type="protein sequence ID" value="KAK8593150.1"/>
    <property type="molecule type" value="Genomic_DNA"/>
</dbReference>
<keyword evidence="3" id="KW-1185">Reference proteome</keyword>
<feature type="compositionally biased region" description="Polar residues" evidence="1">
    <location>
        <begin position="8"/>
        <end position="25"/>
    </location>
</feature>
<evidence type="ECO:0000313" key="3">
    <source>
        <dbReference type="Proteomes" id="UP001472677"/>
    </source>
</evidence>
<protein>
    <submittedName>
        <fullName evidence="2">Uncharacterized protein</fullName>
    </submittedName>
</protein>
<evidence type="ECO:0000313" key="2">
    <source>
        <dbReference type="EMBL" id="KAK8593150.1"/>
    </source>
</evidence>
<dbReference type="Proteomes" id="UP001472677">
    <property type="component" value="Unassembled WGS sequence"/>
</dbReference>
<comment type="caution">
    <text evidence="2">The sequence shown here is derived from an EMBL/GenBank/DDBJ whole genome shotgun (WGS) entry which is preliminary data.</text>
</comment>
<sequence length="234" mass="25856">MKDKEAQKVSTISKLNPQSKGTESTDGLYGPWMFVDNRRRRSTNTMRGNHGKQLSSAGASGSWFSVLNSDDMEYVHAESNEGAKKGSDFVMKIVHPNTVASSTDPVISQGAEVIKTVAYLASNPPKKSHTTKDVVRQTTAILMVLGHSVKVVEHKPIGKNYEYRAVSILEQDHEKNFREGVQSGNNRGFKLKSAKENLKTRLAIRKSSLAKTISQPVLTEWVDNVNSQLDSIVL</sequence>
<gene>
    <name evidence="2" type="ORF">V6N12_045235</name>
</gene>
<accession>A0ABR2G267</accession>
<evidence type="ECO:0000256" key="1">
    <source>
        <dbReference type="SAM" id="MobiDB-lite"/>
    </source>
</evidence>
<name>A0ABR2G267_9ROSI</name>
<feature type="region of interest" description="Disordered" evidence="1">
    <location>
        <begin position="1"/>
        <end position="28"/>
    </location>
</feature>